<dbReference type="Proteomes" id="UP001596222">
    <property type="component" value="Unassembled WGS sequence"/>
</dbReference>
<feature type="compositionally biased region" description="Low complexity" evidence="1">
    <location>
        <begin position="36"/>
        <end position="47"/>
    </location>
</feature>
<evidence type="ECO:0000313" key="3">
    <source>
        <dbReference type="Proteomes" id="UP001596222"/>
    </source>
</evidence>
<keyword evidence="3" id="KW-1185">Reference proteome</keyword>
<evidence type="ECO:0000256" key="1">
    <source>
        <dbReference type="SAM" id="MobiDB-lite"/>
    </source>
</evidence>
<comment type="caution">
    <text evidence="2">The sequence shown here is derived from an EMBL/GenBank/DDBJ whole genome shotgun (WGS) entry which is preliminary data.</text>
</comment>
<gene>
    <name evidence="2" type="ORF">ACFPP6_04230</name>
</gene>
<feature type="compositionally biased region" description="Gly residues" evidence="1">
    <location>
        <begin position="25"/>
        <end position="35"/>
    </location>
</feature>
<sequence length="234" mass="25413">MAPMHPASDSPSEPGRRSGTPGAFGRSGGGTGRPTGPGRPRTPGTPGAWDAFGPLGFQLVLLRRMADHQPGLVEDALRELGVDRSRMREANRRWQAALRAPGRRGAGPHHRSVLGPPEATGERHVGELTFEAATWRVPLWPDLRFEVLTAPGGAVWNEWLVRAPGAPAPALRTVEDLKPWSCTVDEVARAFAPARPLEGTGPALWRLVFTAPDASGNRREYTAEFMWGLLQRFV</sequence>
<dbReference type="EMBL" id="JBHSKJ010000002">
    <property type="protein sequence ID" value="MFC5143896.1"/>
    <property type="molecule type" value="Genomic_DNA"/>
</dbReference>
<dbReference type="RefSeq" id="WP_382037347.1">
    <property type="nucleotide sequence ID" value="NZ_JBHSKJ010000002.1"/>
</dbReference>
<accession>A0ABV9ZT82</accession>
<organism evidence="2 3">
    <name type="scientific">Streptomyces aureoversilis</name>
    <dbReference type="NCBI Taxonomy" id="67277"/>
    <lineage>
        <taxon>Bacteria</taxon>
        <taxon>Bacillati</taxon>
        <taxon>Actinomycetota</taxon>
        <taxon>Actinomycetes</taxon>
        <taxon>Kitasatosporales</taxon>
        <taxon>Streptomycetaceae</taxon>
        <taxon>Streptomyces</taxon>
    </lineage>
</organism>
<name>A0ABV9ZT82_9ACTN</name>
<proteinExistence type="predicted"/>
<reference evidence="3" key="1">
    <citation type="journal article" date="2019" name="Int. J. Syst. Evol. Microbiol.">
        <title>The Global Catalogue of Microorganisms (GCM) 10K type strain sequencing project: providing services to taxonomists for standard genome sequencing and annotation.</title>
        <authorList>
            <consortium name="The Broad Institute Genomics Platform"/>
            <consortium name="The Broad Institute Genome Sequencing Center for Infectious Disease"/>
            <person name="Wu L."/>
            <person name="Ma J."/>
        </authorList>
    </citation>
    <scope>NUCLEOTIDE SEQUENCE [LARGE SCALE GENOMIC DNA]</scope>
    <source>
        <strain evidence="3">CGMCC 4.1641</strain>
    </source>
</reference>
<protein>
    <submittedName>
        <fullName evidence="2">Uncharacterized protein</fullName>
    </submittedName>
</protein>
<evidence type="ECO:0000313" key="2">
    <source>
        <dbReference type="EMBL" id="MFC5143896.1"/>
    </source>
</evidence>
<feature type="region of interest" description="Disordered" evidence="1">
    <location>
        <begin position="1"/>
        <end position="50"/>
    </location>
</feature>
<feature type="region of interest" description="Disordered" evidence="1">
    <location>
        <begin position="100"/>
        <end position="120"/>
    </location>
</feature>